<protein>
    <recommendedName>
        <fullName evidence="5">Lipoprotein</fullName>
    </recommendedName>
</protein>
<keyword evidence="2" id="KW-0732">Signal</keyword>
<accession>K6ZT34</accession>
<evidence type="ECO:0000256" key="1">
    <source>
        <dbReference type="SAM" id="MobiDB-lite"/>
    </source>
</evidence>
<dbReference type="Proteomes" id="UP000011864">
    <property type="component" value="Chromosome"/>
</dbReference>
<gene>
    <name evidence="3" type="ORF">C427_0946</name>
</gene>
<dbReference type="AlphaFoldDB" id="K6ZT34"/>
<dbReference type="EMBL" id="CP003837">
    <property type="protein sequence ID" value="AGH43055.1"/>
    <property type="molecule type" value="Genomic_DNA"/>
</dbReference>
<evidence type="ECO:0000313" key="3">
    <source>
        <dbReference type="EMBL" id="AGH43055.1"/>
    </source>
</evidence>
<reference evidence="3 4" key="1">
    <citation type="journal article" date="2013" name="Genome Announc.">
        <title>Complete Genome Sequence of Glaciecola psychrophila Strain 170T.</title>
        <authorList>
            <person name="Yin J."/>
            <person name="Chen J."/>
            <person name="Liu G."/>
            <person name="Yu Y."/>
            <person name="Song L."/>
            <person name="Wang X."/>
            <person name="Qu X."/>
        </authorList>
    </citation>
    <scope>NUCLEOTIDE SEQUENCE [LARGE SCALE GENOMIC DNA]</scope>
    <source>
        <strain evidence="3 4">170</strain>
    </source>
</reference>
<organism evidence="3 4">
    <name type="scientific">Paraglaciecola psychrophila 170</name>
    <dbReference type="NCBI Taxonomy" id="1129794"/>
    <lineage>
        <taxon>Bacteria</taxon>
        <taxon>Pseudomonadati</taxon>
        <taxon>Pseudomonadota</taxon>
        <taxon>Gammaproteobacteria</taxon>
        <taxon>Alteromonadales</taxon>
        <taxon>Alteromonadaceae</taxon>
        <taxon>Paraglaciecola</taxon>
    </lineage>
</organism>
<feature type="signal peptide" evidence="2">
    <location>
        <begin position="1"/>
        <end position="22"/>
    </location>
</feature>
<evidence type="ECO:0000256" key="2">
    <source>
        <dbReference type="SAM" id="SignalP"/>
    </source>
</evidence>
<keyword evidence="4" id="KW-1185">Reference proteome</keyword>
<dbReference type="HOGENOM" id="CLU_2394663_0_0_6"/>
<dbReference type="OrthoDB" id="6386994at2"/>
<dbReference type="RefSeq" id="WP_007640825.1">
    <property type="nucleotide sequence ID" value="NC_020514.1"/>
</dbReference>
<name>K6ZT34_9ALTE</name>
<feature type="region of interest" description="Disordered" evidence="1">
    <location>
        <begin position="24"/>
        <end position="46"/>
    </location>
</feature>
<feature type="compositionally biased region" description="Basic and acidic residues" evidence="1">
    <location>
        <begin position="25"/>
        <end position="36"/>
    </location>
</feature>
<evidence type="ECO:0000313" key="4">
    <source>
        <dbReference type="Proteomes" id="UP000011864"/>
    </source>
</evidence>
<dbReference type="KEGG" id="gps:C427_0946"/>
<dbReference type="PROSITE" id="PS51257">
    <property type="entry name" value="PROKAR_LIPOPROTEIN"/>
    <property type="match status" value="1"/>
</dbReference>
<evidence type="ECO:0008006" key="5">
    <source>
        <dbReference type="Google" id="ProtNLM"/>
    </source>
</evidence>
<feature type="chain" id="PRO_5005687308" description="Lipoprotein" evidence="2">
    <location>
        <begin position="23"/>
        <end position="97"/>
    </location>
</feature>
<proteinExistence type="predicted"/>
<dbReference type="PATRIC" id="fig|1129794.4.peg.932"/>
<sequence length="97" mass="10906">MNKIFIVSALTLTLVACGSYQAPPYEKEKRPEDRGEYSGVEGSIQKQKDQAYMANQANKLRCQDSRLDLVDAEAEGDINTIRQVKARVQKNCVVEKN</sequence>
<dbReference type="STRING" id="1129794.C427_0946"/>